<keyword evidence="3" id="KW-0378">Hydrolase</keyword>
<dbReference type="PROSITE" id="PS51767">
    <property type="entry name" value="PEPTIDASE_A1"/>
    <property type="match status" value="1"/>
</dbReference>
<dbReference type="InterPro" id="IPR001969">
    <property type="entry name" value="Aspartic_peptidase_AS"/>
</dbReference>
<feature type="domain" description="Peptidase A1" evidence="4">
    <location>
        <begin position="23"/>
        <end position="171"/>
    </location>
</feature>
<protein>
    <recommendedName>
        <fullName evidence="4">Peptidase A1 domain-containing protein</fullName>
    </recommendedName>
</protein>
<comment type="similarity">
    <text evidence="1">Belongs to the peptidase A1 family.</text>
</comment>
<accession>A0ABS8TAS7</accession>
<dbReference type="InterPro" id="IPR032861">
    <property type="entry name" value="TAXi_N"/>
</dbReference>
<dbReference type="EMBL" id="JACEIK010001286">
    <property type="protein sequence ID" value="MCD7467956.1"/>
    <property type="molecule type" value="Genomic_DNA"/>
</dbReference>
<evidence type="ECO:0000256" key="2">
    <source>
        <dbReference type="ARBA" id="ARBA00022670"/>
    </source>
</evidence>
<evidence type="ECO:0000256" key="1">
    <source>
        <dbReference type="ARBA" id="ARBA00007447"/>
    </source>
</evidence>
<comment type="caution">
    <text evidence="5">The sequence shown here is derived from an EMBL/GenBank/DDBJ whole genome shotgun (WGS) entry which is preliminary data.</text>
</comment>
<dbReference type="InterPro" id="IPR033121">
    <property type="entry name" value="PEPTIDASE_A1"/>
</dbReference>
<dbReference type="InterPro" id="IPR051708">
    <property type="entry name" value="Plant_Aspart_Prot_A1"/>
</dbReference>
<name>A0ABS8TAS7_DATST</name>
<dbReference type="PROSITE" id="PS00141">
    <property type="entry name" value="ASP_PROTEASE"/>
    <property type="match status" value="1"/>
</dbReference>
<dbReference type="Pfam" id="PF14543">
    <property type="entry name" value="TAXi_N"/>
    <property type="match status" value="1"/>
</dbReference>
<gene>
    <name evidence="5" type="ORF">HAX54_005673</name>
</gene>
<keyword evidence="6" id="KW-1185">Reference proteome</keyword>
<evidence type="ECO:0000256" key="3">
    <source>
        <dbReference type="ARBA" id="ARBA00022801"/>
    </source>
</evidence>
<evidence type="ECO:0000259" key="4">
    <source>
        <dbReference type="PROSITE" id="PS51767"/>
    </source>
</evidence>
<dbReference type="Proteomes" id="UP000823775">
    <property type="component" value="Unassembled WGS sequence"/>
</dbReference>
<proteinExistence type="inferred from homology"/>
<dbReference type="PANTHER" id="PTHR47967">
    <property type="entry name" value="OS07G0603500 PROTEIN-RELATED"/>
    <property type="match status" value="1"/>
</dbReference>
<evidence type="ECO:0000313" key="5">
    <source>
        <dbReference type="EMBL" id="MCD7467956.1"/>
    </source>
</evidence>
<organism evidence="5 6">
    <name type="scientific">Datura stramonium</name>
    <name type="common">Jimsonweed</name>
    <name type="synonym">Common thornapple</name>
    <dbReference type="NCBI Taxonomy" id="4076"/>
    <lineage>
        <taxon>Eukaryota</taxon>
        <taxon>Viridiplantae</taxon>
        <taxon>Streptophyta</taxon>
        <taxon>Embryophyta</taxon>
        <taxon>Tracheophyta</taxon>
        <taxon>Spermatophyta</taxon>
        <taxon>Magnoliopsida</taxon>
        <taxon>eudicotyledons</taxon>
        <taxon>Gunneridae</taxon>
        <taxon>Pentapetalae</taxon>
        <taxon>asterids</taxon>
        <taxon>lamiids</taxon>
        <taxon>Solanales</taxon>
        <taxon>Solanaceae</taxon>
        <taxon>Solanoideae</taxon>
        <taxon>Datureae</taxon>
        <taxon>Datura</taxon>
    </lineage>
</organism>
<dbReference type="Gene3D" id="2.40.70.10">
    <property type="entry name" value="Acid Proteases"/>
    <property type="match status" value="2"/>
</dbReference>
<dbReference type="PANTHER" id="PTHR47967:SF14">
    <property type="entry name" value="EUKARYOTIC ASPARTYL PROTEASE FAMILY PROTEIN"/>
    <property type="match status" value="1"/>
</dbReference>
<reference evidence="5 6" key="1">
    <citation type="journal article" date="2021" name="BMC Genomics">
        <title>Datura genome reveals duplications of psychoactive alkaloid biosynthetic genes and high mutation rate following tissue culture.</title>
        <authorList>
            <person name="Rajewski A."/>
            <person name="Carter-House D."/>
            <person name="Stajich J."/>
            <person name="Litt A."/>
        </authorList>
    </citation>
    <scope>NUCLEOTIDE SEQUENCE [LARGE SCALE GENOMIC DNA]</scope>
    <source>
        <strain evidence="5">AR-01</strain>
    </source>
</reference>
<keyword evidence="2" id="KW-0645">Protease</keyword>
<evidence type="ECO:0000313" key="6">
    <source>
        <dbReference type="Proteomes" id="UP000823775"/>
    </source>
</evidence>
<dbReference type="SUPFAM" id="SSF50630">
    <property type="entry name" value="Acid proteases"/>
    <property type="match status" value="2"/>
</dbReference>
<dbReference type="InterPro" id="IPR021109">
    <property type="entry name" value="Peptidase_aspartic_dom_sf"/>
</dbReference>
<sequence>MIDNDLEKNVGEYQIYPFYTSEFLVPIKIGTPPVPQILTMDTGNLLLWVHCGFTIGGEGSPAPLYQYVESSSYVEDVYCEIPVCEFLMLKGQCGVSRRCDVADKFLDIDPNIFKRVDHQGGMLVDSGASSTYLPDIAFKKLKEEIKSVNDTTLEEHISSRPNELCYLGIIT</sequence>